<evidence type="ECO:0000313" key="2">
    <source>
        <dbReference type="EMBL" id="BDM67039.1"/>
    </source>
</evidence>
<dbReference type="Proteomes" id="UP001059597">
    <property type="component" value="Chromosome"/>
</dbReference>
<protein>
    <recommendedName>
        <fullName evidence="4">Secreted protein</fullName>
    </recommendedName>
</protein>
<name>A0ABN6QRA7_STRNI</name>
<dbReference type="RefSeq" id="WP_261951265.1">
    <property type="nucleotide sequence ID" value="NZ_AP026073.1"/>
</dbReference>
<reference evidence="2" key="1">
    <citation type="submission" date="2022-06" db="EMBL/GenBank/DDBJ databases">
        <title>Complete genome sequence of Streptomyces nigrescens HEK616.</title>
        <authorList>
            <person name="Asamizu S."/>
            <person name="Onaka H."/>
        </authorList>
    </citation>
    <scope>NUCLEOTIDE SEQUENCE</scope>
    <source>
        <strain evidence="2">HEK616</strain>
    </source>
</reference>
<keyword evidence="3" id="KW-1185">Reference proteome</keyword>
<evidence type="ECO:0008006" key="4">
    <source>
        <dbReference type="Google" id="ProtNLM"/>
    </source>
</evidence>
<accession>A0ABN6QRA7</accession>
<sequence length="138" mass="15001">MRVHQATRALLVSAAAVSILGTTGMASGTALAADHGAAVQKKSCKVSAYTDRVDRKTDKFGSGAIKCNYKPAYTKFTVTLYKGKKKMATAHCASHGRSCYKSTREVKDDMPVQKWRTKVTASWGRGLHKTVWSTPLYG</sequence>
<dbReference type="EMBL" id="AP026073">
    <property type="protein sequence ID" value="BDM67039.1"/>
    <property type="molecule type" value="Genomic_DNA"/>
</dbReference>
<feature type="signal peptide" evidence="1">
    <location>
        <begin position="1"/>
        <end position="32"/>
    </location>
</feature>
<feature type="chain" id="PRO_5046301035" description="Secreted protein" evidence="1">
    <location>
        <begin position="33"/>
        <end position="138"/>
    </location>
</feature>
<keyword evidence="1" id="KW-0732">Signal</keyword>
<evidence type="ECO:0000256" key="1">
    <source>
        <dbReference type="SAM" id="SignalP"/>
    </source>
</evidence>
<organism evidence="2 3">
    <name type="scientific">Streptomyces nigrescens</name>
    <dbReference type="NCBI Taxonomy" id="1920"/>
    <lineage>
        <taxon>Bacteria</taxon>
        <taxon>Bacillati</taxon>
        <taxon>Actinomycetota</taxon>
        <taxon>Actinomycetes</taxon>
        <taxon>Kitasatosporales</taxon>
        <taxon>Streptomycetaceae</taxon>
        <taxon>Streptomyces</taxon>
    </lineage>
</organism>
<gene>
    <name evidence="2" type="ORF">HEK616_05260</name>
</gene>
<proteinExistence type="predicted"/>
<evidence type="ECO:0000313" key="3">
    <source>
        <dbReference type="Proteomes" id="UP001059597"/>
    </source>
</evidence>